<feature type="region of interest" description="Disordered" evidence="5">
    <location>
        <begin position="1"/>
        <end position="31"/>
    </location>
</feature>
<dbReference type="AlphaFoldDB" id="A0A2W5ZFG2"/>
<evidence type="ECO:0000256" key="1">
    <source>
        <dbReference type="ARBA" id="ARBA00004141"/>
    </source>
</evidence>
<evidence type="ECO:0000256" key="3">
    <source>
        <dbReference type="ARBA" id="ARBA00022989"/>
    </source>
</evidence>
<gene>
    <name evidence="7" type="ORF">DLM65_00340</name>
</gene>
<evidence type="ECO:0008006" key="9">
    <source>
        <dbReference type="Google" id="ProtNLM"/>
    </source>
</evidence>
<dbReference type="InterPro" id="IPR004710">
    <property type="entry name" value="Bilac:Na_transpt"/>
</dbReference>
<feature type="transmembrane region" description="Helical" evidence="6">
    <location>
        <begin position="102"/>
        <end position="121"/>
    </location>
</feature>
<dbReference type="EMBL" id="QHBU01000008">
    <property type="protein sequence ID" value="PZR84210.1"/>
    <property type="molecule type" value="Genomic_DNA"/>
</dbReference>
<feature type="transmembrane region" description="Helical" evidence="6">
    <location>
        <begin position="318"/>
        <end position="338"/>
    </location>
</feature>
<feature type="transmembrane region" description="Helical" evidence="6">
    <location>
        <begin position="164"/>
        <end position="182"/>
    </location>
</feature>
<reference evidence="7 8" key="1">
    <citation type="journal article" date="2017" name="Nature">
        <title>Atmospheric trace gases support primary production in Antarctic desert surface soil.</title>
        <authorList>
            <person name="Ji M."/>
            <person name="Greening C."/>
            <person name="Vanwonterghem I."/>
            <person name="Carere C.R."/>
            <person name="Bay S.K."/>
            <person name="Steen J.A."/>
            <person name="Montgomery K."/>
            <person name="Lines T."/>
            <person name="Beardall J."/>
            <person name="van Dorst J."/>
            <person name="Snape I."/>
            <person name="Stott M.B."/>
            <person name="Hugenholtz P."/>
            <person name="Ferrari B.C."/>
        </authorList>
    </citation>
    <scope>NUCLEOTIDE SEQUENCE [LARGE SCALE GENOMIC DNA]</scope>
    <source>
        <strain evidence="7">RRmetagenome_bin12</strain>
    </source>
</reference>
<comment type="subcellular location">
    <subcellularLocation>
        <location evidence="1">Membrane</location>
        <topology evidence="1">Multi-pass membrane protein</topology>
    </subcellularLocation>
</comment>
<feature type="transmembrane region" description="Helical" evidence="6">
    <location>
        <begin position="78"/>
        <end position="96"/>
    </location>
</feature>
<evidence type="ECO:0000313" key="7">
    <source>
        <dbReference type="EMBL" id="PZR84210.1"/>
    </source>
</evidence>
<evidence type="ECO:0000256" key="2">
    <source>
        <dbReference type="ARBA" id="ARBA00022692"/>
    </source>
</evidence>
<evidence type="ECO:0000256" key="4">
    <source>
        <dbReference type="ARBA" id="ARBA00023136"/>
    </source>
</evidence>
<dbReference type="Pfam" id="PF01758">
    <property type="entry name" value="SBF"/>
    <property type="match status" value="1"/>
</dbReference>
<feature type="transmembrane region" description="Helical" evidence="6">
    <location>
        <begin position="223"/>
        <end position="244"/>
    </location>
</feature>
<proteinExistence type="predicted"/>
<dbReference type="InterPro" id="IPR038770">
    <property type="entry name" value="Na+/solute_symporter_sf"/>
</dbReference>
<dbReference type="InterPro" id="IPR002657">
    <property type="entry name" value="BilAc:Na_symport/Acr3"/>
</dbReference>
<dbReference type="Gene3D" id="1.20.1530.20">
    <property type="match status" value="1"/>
</dbReference>
<evidence type="ECO:0000256" key="6">
    <source>
        <dbReference type="SAM" id="Phobius"/>
    </source>
</evidence>
<keyword evidence="3 6" id="KW-1133">Transmembrane helix</keyword>
<feature type="transmembrane region" description="Helical" evidence="6">
    <location>
        <begin position="344"/>
        <end position="364"/>
    </location>
</feature>
<feature type="transmembrane region" description="Helical" evidence="6">
    <location>
        <begin position="133"/>
        <end position="152"/>
    </location>
</feature>
<keyword evidence="4 6" id="KW-0472">Membrane</keyword>
<organism evidence="7 8">
    <name type="scientific">Candidatus Aeolococcus gillhamiae</name>
    <dbReference type="NCBI Taxonomy" id="3127015"/>
    <lineage>
        <taxon>Bacteria</taxon>
        <taxon>Bacillati</taxon>
        <taxon>Candidatus Dormiibacterota</taxon>
        <taxon>Candidatus Dormibacteria</taxon>
        <taxon>Candidatus Aeolococcales</taxon>
        <taxon>Candidatus Aeolococcaceae</taxon>
        <taxon>Candidatus Aeolococcus</taxon>
    </lineage>
</organism>
<dbReference type="GO" id="GO:0016020">
    <property type="term" value="C:membrane"/>
    <property type="evidence" value="ECO:0007669"/>
    <property type="project" value="UniProtKB-SubCell"/>
</dbReference>
<dbReference type="PANTHER" id="PTHR10361:SF28">
    <property type="entry name" value="P3 PROTEIN-RELATED"/>
    <property type="match status" value="1"/>
</dbReference>
<feature type="transmembrane region" description="Helical" evidence="6">
    <location>
        <begin position="256"/>
        <end position="275"/>
    </location>
</feature>
<evidence type="ECO:0000313" key="8">
    <source>
        <dbReference type="Proteomes" id="UP000248724"/>
    </source>
</evidence>
<keyword evidence="2 6" id="KW-0812">Transmembrane</keyword>
<protein>
    <recommendedName>
        <fullName evidence="9">Bile acid:sodium symporter</fullName>
    </recommendedName>
</protein>
<dbReference type="PANTHER" id="PTHR10361">
    <property type="entry name" value="SODIUM-BILE ACID COTRANSPORTER"/>
    <property type="match status" value="1"/>
</dbReference>
<sequence length="366" mass="37125">MAEDAPIGDLGKISLEDVQGRPADGGGVDPDDRVRVGGDGWLGDVLPGLPPGRERSPAQALTGRARVARIAGPIHDRLVVYVLVAAVAGLLAPDAASRLSAGVPYMLAGQVLGVALTLTVGQFATVARRPLPVLLALGAQWTVLPLAGVALLHAGGSADLRDGALIVAVAPAEITSALVALLAGGSGAVATLCMAGSLLLGTVLTPLWVSAVLGPGAHVDGQTLILELALAVALPLIIGVGLRTSLPGLGRLRSRALDLSAISVVLVVFVSVGSARTLLFSTSLLEGLALCAILLLAGYALGLVIGRPWRRDAHLTRALLFPVAMREFGIAATVALAVSPRSLGFIGLYGLTLMVTAPTVARLIRP</sequence>
<comment type="caution">
    <text evidence="7">The sequence shown here is derived from an EMBL/GenBank/DDBJ whole genome shotgun (WGS) entry which is preliminary data.</text>
</comment>
<accession>A0A2W5ZFG2</accession>
<feature type="transmembrane region" description="Helical" evidence="6">
    <location>
        <begin position="189"/>
        <end position="211"/>
    </location>
</feature>
<evidence type="ECO:0000256" key="5">
    <source>
        <dbReference type="SAM" id="MobiDB-lite"/>
    </source>
</evidence>
<dbReference type="Proteomes" id="UP000248724">
    <property type="component" value="Unassembled WGS sequence"/>
</dbReference>
<name>A0A2W5ZFG2_9BACT</name>
<feature type="transmembrane region" description="Helical" evidence="6">
    <location>
        <begin position="287"/>
        <end position="306"/>
    </location>
</feature>